<evidence type="ECO:0000259" key="1">
    <source>
        <dbReference type="SMART" id="SM00881"/>
    </source>
</evidence>
<dbReference type="InterPro" id="IPR003781">
    <property type="entry name" value="CoA-bd"/>
</dbReference>
<reference evidence="2" key="2">
    <citation type="journal article" date="2014" name="ISME J.">
        <title>Microbial stratification in low pH oxic and suboxic macroscopic growths along an acid mine drainage.</title>
        <authorList>
            <person name="Mendez-Garcia C."/>
            <person name="Mesa V."/>
            <person name="Sprenger R.R."/>
            <person name="Richter M."/>
            <person name="Diez M.S."/>
            <person name="Solano J."/>
            <person name="Bargiela R."/>
            <person name="Golyshina O.V."/>
            <person name="Manteca A."/>
            <person name="Ramos J.L."/>
            <person name="Gallego J.R."/>
            <person name="Llorente I."/>
            <person name="Martins Dos Santos V.A."/>
            <person name="Jensen O.N."/>
            <person name="Pelaez A.I."/>
            <person name="Sanchez J."/>
            <person name="Ferrer M."/>
        </authorList>
    </citation>
    <scope>NUCLEOTIDE SEQUENCE</scope>
</reference>
<protein>
    <submittedName>
        <fullName evidence="2">CoA-binding domain protein</fullName>
    </submittedName>
</protein>
<dbReference type="InterPro" id="IPR036291">
    <property type="entry name" value="NAD(P)-bd_dom_sf"/>
</dbReference>
<name>T0YA96_9ZZZZ</name>
<sequence length="118" mass="12592">MDRTALDALFSPRSIAIVGASNDPKRIGGRPLNATIKAGFEGPIYPINPNYDEVLGRKSYPRLSDLPEAVDLVVVAVGSRYVESVIEDAAMAGARSLVVFSSGYSELGPDGRIAQDRI</sequence>
<gene>
    <name evidence="2" type="ORF">B1A_21028</name>
</gene>
<feature type="non-terminal residue" evidence="2">
    <location>
        <position position="118"/>
    </location>
</feature>
<dbReference type="SUPFAM" id="SSF51735">
    <property type="entry name" value="NAD(P)-binding Rossmann-fold domains"/>
    <property type="match status" value="1"/>
</dbReference>
<dbReference type="PANTHER" id="PTHR42793">
    <property type="entry name" value="COA BINDING DOMAIN CONTAINING PROTEIN"/>
    <property type="match status" value="1"/>
</dbReference>
<dbReference type="EMBL" id="AUZX01015531">
    <property type="protein sequence ID" value="EQD28737.1"/>
    <property type="molecule type" value="Genomic_DNA"/>
</dbReference>
<accession>T0YA96</accession>
<feature type="domain" description="CoA-binding" evidence="1">
    <location>
        <begin position="9"/>
        <end position="104"/>
    </location>
</feature>
<dbReference type="PANTHER" id="PTHR42793:SF1">
    <property type="entry name" value="PEPTIDYL-LYSINE N-ACETYLTRANSFERASE PATZ"/>
    <property type="match status" value="1"/>
</dbReference>
<comment type="caution">
    <text evidence="2">The sequence shown here is derived from an EMBL/GenBank/DDBJ whole genome shotgun (WGS) entry which is preliminary data.</text>
</comment>
<dbReference type="Pfam" id="PF13380">
    <property type="entry name" value="CoA_binding_2"/>
    <property type="match status" value="1"/>
</dbReference>
<dbReference type="AlphaFoldDB" id="T0YA96"/>
<evidence type="ECO:0000313" key="2">
    <source>
        <dbReference type="EMBL" id="EQD28737.1"/>
    </source>
</evidence>
<proteinExistence type="predicted"/>
<organism evidence="2">
    <name type="scientific">mine drainage metagenome</name>
    <dbReference type="NCBI Taxonomy" id="410659"/>
    <lineage>
        <taxon>unclassified sequences</taxon>
        <taxon>metagenomes</taxon>
        <taxon>ecological metagenomes</taxon>
    </lineage>
</organism>
<reference evidence="2" key="1">
    <citation type="submission" date="2013-08" db="EMBL/GenBank/DDBJ databases">
        <authorList>
            <person name="Mendez C."/>
            <person name="Richter M."/>
            <person name="Ferrer M."/>
            <person name="Sanchez J."/>
        </authorList>
    </citation>
    <scope>NUCLEOTIDE SEQUENCE</scope>
</reference>
<dbReference type="Gene3D" id="3.40.50.720">
    <property type="entry name" value="NAD(P)-binding Rossmann-like Domain"/>
    <property type="match status" value="1"/>
</dbReference>
<dbReference type="SMART" id="SM00881">
    <property type="entry name" value="CoA_binding"/>
    <property type="match status" value="1"/>
</dbReference>